<organism evidence="2 3">
    <name type="scientific">Culex pipiens pipiens</name>
    <name type="common">Northern house mosquito</name>
    <dbReference type="NCBI Taxonomy" id="38569"/>
    <lineage>
        <taxon>Eukaryota</taxon>
        <taxon>Metazoa</taxon>
        <taxon>Ecdysozoa</taxon>
        <taxon>Arthropoda</taxon>
        <taxon>Hexapoda</taxon>
        <taxon>Insecta</taxon>
        <taxon>Pterygota</taxon>
        <taxon>Neoptera</taxon>
        <taxon>Endopterygota</taxon>
        <taxon>Diptera</taxon>
        <taxon>Nematocera</taxon>
        <taxon>Culicoidea</taxon>
        <taxon>Culicidae</taxon>
        <taxon>Culicinae</taxon>
        <taxon>Culicini</taxon>
        <taxon>Culex</taxon>
        <taxon>Culex</taxon>
    </lineage>
</organism>
<evidence type="ECO:0000256" key="1">
    <source>
        <dbReference type="SAM" id="MobiDB-lite"/>
    </source>
</evidence>
<evidence type="ECO:0000313" key="2">
    <source>
        <dbReference type="EMBL" id="KAL1396041.1"/>
    </source>
</evidence>
<proteinExistence type="predicted"/>
<dbReference type="EMBL" id="JBEHCU010006867">
    <property type="protein sequence ID" value="KAL1396041.1"/>
    <property type="molecule type" value="Genomic_DNA"/>
</dbReference>
<accession>A0ABD1D8T7</accession>
<comment type="caution">
    <text evidence="2">The sequence shown here is derived from an EMBL/GenBank/DDBJ whole genome shotgun (WGS) entry which is preliminary data.</text>
</comment>
<sequence>MCDDCAKLFLNGHFRLIAKGHDEGNSEIADAVKTMQNEITKLTSTVIAFTEKVAENSASTTTWPSKRPRDSETPTKVSIPSASRGTKAMTTVPVLASSAEQDDLWYIWLSSFPPSVTEDDIRLMVKECLSVDDDDPIAVKMLMKKGVDISTLTSITFKVGVSRDYRELSLDPSNWPEGLVFREFVDMNN</sequence>
<dbReference type="AlphaFoldDB" id="A0ABD1D8T7"/>
<feature type="compositionally biased region" description="Polar residues" evidence="1">
    <location>
        <begin position="74"/>
        <end position="83"/>
    </location>
</feature>
<keyword evidence="3" id="KW-1185">Reference proteome</keyword>
<feature type="region of interest" description="Disordered" evidence="1">
    <location>
        <begin position="58"/>
        <end position="83"/>
    </location>
</feature>
<dbReference type="Proteomes" id="UP001562425">
    <property type="component" value="Unassembled WGS sequence"/>
</dbReference>
<feature type="non-terminal residue" evidence="2">
    <location>
        <position position="189"/>
    </location>
</feature>
<evidence type="ECO:0000313" key="3">
    <source>
        <dbReference type="Proteomes" id="UP001562425"/>
    </source>
</evidence>
<reference evidence="2 3" key="1">
    <citation type="submission" date="2024-05" db="EMBL/GenBank/DDBJ databases">
        <title>Culex pipiens pipiens assembly and annotation.</title>
        <authorList>
            <person name="Alout H."/>
            <person name="Durand T."/>
        </authorList>
    </citation>
    <scope>NUCLEOTIDE SEQUENCE [LARGE SCALE GENOMIC DNA]</scope>
    <source>
        <strain evidence="2">HA-2024</strain>
        <tissue evidence="2">Whole body</tissue>
    </source>
</reference>
<name>A0ABD1D8T7_CULPP</name>
<gene>
    <name evidence="2" type="ORF">pipiens_000290</name>
</gene>
<protein>
    <submittedName>
        <fullName evidence="2">Uncharacterized protein</fullName>
    </submittedName>
</protein>